<comment type="caution">
    <text evidence="3">The sequence shown here is derived from an EMBL/GenBank/DDBJ whole genome shotgun (WGS) entry which is preliminary data.</text>
</comment>
<name>A0ABT3L1M1_9CYAN</name>
<dbReference type="SUPFAM" id="SSF50037">
    <property type="entry name" value="C-terminal domain of transcriptional repressors"/>
    <property type="match status" value="2"/>
</dbReference>
<feature type="domain" description="Ferrous iron transporter FeoA-like" evidence="2">
    <location>
        <begin position="48"/>
        <end position="118"/>
    </location>
</feature>
<evidence type="ECO:0000313" key="4">
    <source>
        <dbReference type="Proteomes" id="UP001526426"/>
    </source>
</evidence>
<proteinExistence type="predicted"/>
<dbReference type="SMART" id="SM00899">
    <property type="entry name" value="FeoA"/>
    <property type="match status" value="2"/>
</dbReference>
<reference evidence="3 4" key="1">
    <citation type="submission" date="2021-08" db="EMBL/GenBank/DDBJ databases">
        <title>Draft genome sequence of Spirulina subsalsa with high tolerance to salinity and hype-accumulation of phycocyanin.</title>
        <authorList>
            <person name="Pei H."/>
            <person name="Jiang L."/>
        </authorList>
    </citation>
    <scope>NUCLEOTIDE SEQUENCE [LARGE SCALE GENOMIC DNA]</scope>
    <source>
        <strain evidence="3 4">FACHB-351</strain>
    </source>
</reference>
<dbReference type="InterPro" id="IPR007167">
    <property type="entry name" value="Fe-transptr_FeoA-like"/>
</dbReference>
<dbReference type="PANTHER" id="PTHR42954">
    <property type="entry name" value="FE(2+) TRANSPORT PROTEIN A"/>
    <property type="match status" value="1"/>
</dbReference>
<sequence length="220" mass="23922">MNDRIVNLLCKRRQDRWQSFVYLSETSGQTELDPDQSEAIASDDSCQISLAETKVGDRIRIVSLNCGSANNRLMGMGLLPGVQLEVVSVTGTGSAIVALNASRLGLEHKIAQQIQVQKADISLKTSVNPSHSRFLAMKQSNEDSGIKLRKASIGSSLKVVSYAPGCPDYKRKLLAMGLTPGTEFVVKRHAPLGDPTEIEVRGFRLSLRKDEADALVVQSV</sequence>
<dbReference type="RefSeq" id="WP_265262587.1">
    <property type="nucleotide sequence ID" value="NZ_JAIHOM010000004.1"/>
</dbReference>
<dbReference type="EMBL" id="JAIHOM010000004">
    <property type="protein sequence ID" value="MCW6034930.1"/>
    <property type="molecule type" value="Genomic_DNA"/>
</dbReference>
<dbReference type="Pfam" id="PF04023">
    <property type="entry name" value="FeoA"/>
    <property type="match status" value="2"/>
</dbReference>
<dbReference type="InterPro" id="IPR008988">
    <property type="entry name" value="Transcriptional_repressor_C"/>
</dbReference>
<dbReference type="InterPro" id="IPR038157">
    <property type="entry name" value="FeoA_core_dom"/>
</dbReference>
<protein>
    <submittedName>
        <fullName evidence="3">Ferrous iron transport protein A</fullName>
    </submittedName>
</protein>
<gene>
    <name evidence="3" type="ORF">K4A83_01400</name>
</gene>
<dbReference type="Proteomes" id="UP001526426">
    <property type="component" value="Unassembled WGS sequence"/>
</dbReference>
<evidence type="ECO:0000256" key="1">
    <source>
        <dbReference type="ARBA" id="ARBA00023004"/>
    </source>
</evidence>
<dbReference type="PANTHER" id="PTHR42954:SF2">
    <property type="entry name" value="FE(2+) TRANSPORT PROTEIN A"/>
    <property type="match status" value="1"/>
</dbReference>
<organism evidence="3 4">
    <name type="scientific">Spirulina subsalsa FACHB-351</name>
    <dbReference type="NCBI Taxonomy" id="234711"/>
    <lineage>
        <taxon>Bacteria</taxon>
        <taxon>Bacillati</taxon>
        <taxon>Cyanobacteriota</taxon>
        <taxon>Cyanophyceae</taxon>
        <taxon>Spirulinales</taxon>
        <taxon>Spirulinaceae</taxon>
        <taxon>Spirulina</taxon>
    </lineage>
</organism>
<evidence type="ECO:0000313" key="3">
    <source>
        <dbReference type="EMBL" id="MCW6034930.1"/>
    </source>
</evidence>
<keyword evidence="4" id="KW-1185">Reference proteome</keyword>
<feature type="domain" description="Ferrous iron transporter FeoA-like" evidence="2">
    <location>
        <begin position="146"/>
        <end position="219"/>
    </location>
</feature>
<evidence type="ECO:0000259" key="2">
    <source>
        <dbReference type="SMART" id="SM00899"/>
    </source>
</evidence>
<keyword evidence="1" id="KW-0408">Iron</keyword>
<dbReference type="InterPro" id="IPR052713">
    <property type="entry name" value="FeoA"/>
</dbReference>
<dbReference type="Gene3D" id="2.30.30.90">
    <property type="match status" value="2"/>
</dbReference>
<accession>A0ABT3L1M1</accession>